<sequence length="96" mass="10458">MPGRPRAADSHQDPKPVPVERLIFARKFRQARKAAKLSQRGIRDRTGFTQAWISAVETGKSAPNLDSMAVLAKCVGVPLWKLLVLNRPGNPGGSIT</sequence>
<dbReference type="AlphaFoldDB" id="A0AA47EWG0"/>
<dbReference type="EMBL" id="CP107241">
    <property type="protein sequence ID" value="WAH66486.1"/>
    <property type="molecule type" value="Genomic_DNA"/>
</dbReference>
<dbReference type="RefSeq" id="WP_268215022.1">
    <property type="nucleotide sequence ID" value="NZ_CP107241.1"/>
</dbReference>
<dbReference type="GO" id="GO:0003677">
    <property type="term" value="F:DNA binding"/>
    <property type="evidence" value="ECO:0007669"/>
    <property type="project" value="InterPro"/>
</dbReference>
<dbReference type="SUPFAM" id="SSF47413">
    <property type="entry name" value="lambda repressor-like DNA-binding domains"/>
    <property type="match status" value="1"/>
</dbReference>
<evidence type="ECO:0000313" key="2">
    <source>
        <dbReference type="EMBL" id="WAH66486.1"/>
    </source>
</evidence>
<dbReference type="CDD" id="cd00093">
    <property type="entry name" value="HTH_XRE"/>
    <property type="match status" value="1"/>
</dbReference>
<protein>
    <submittedName>
        <fullName evidence="2">Helix-turn-helix domain-containing protein</fullName>
    </submittedName>
</protein>
<accession>A0AA47EWG0</accession>
<dbReference type="InterPro" id="IPR010982">
    <property type="entry name" value="Lambda_DNA-bd_dom_sf"/>
</dbReference>
<dbReference type="Pfam" id="PF13560">
    <property type="entry name" value="HTH_31"/>
    <property type="match status" value="1"/>
</dbReference>
<dbReference type="Proteomes" id="UP001164737">
    <property type="component" value="Chromosome"/>
</dbReference>
<dbReference type="Gene3D" id="1.10.260.40">
    <property type="entry name" value="lambda repressor-like DNA-binding domains"/>
    <property type="match status" value="1"/>
</dbReference>
<proteinExistence type="predicted"/>
<dbReference type="InterPro" id="IPR001387">
    <property type="entry name" value="Cro/C1-type_HTH"/>
</dbReference>
<organism evidence="2 3">
    <name type="scientific">Xanthomonas hortorum</name>
    <dbReference type="NCBI Taxonomy" id="56454"/>
    <lineage>
        <taxon>Bacteria</taxon>
        <taxon>Pseudomonadati</taxon>
        <taxon>Pseudomonadota</taxon>
        <taxon>Gammaproteobacteria</taxon>
        <taxon>Lysobacterales</taxon>
        <taxon>Lysobacteraceae</taxon>
        <taxon>Xanthomonas</taxon>
    </lineage>
</organism>
<gene>
    <name evidence="2" type="ORF">OEG85_11470</name>
</gene>
<evidence type="ECO:0000259" key="1">
    <source>
        <dbReference type="PROSITE" id="PS50943"/>
    </source>
</evidence>
<reference evidence="2" key="1">
    <citation type="submission" date="2022-10" db="EMBL/GenBank/DDBJ databases">
        <title>Complete genome sequence resource for Xanthomonas hortorum isolated from Greek Oregano.</title>
        <authorList>
            <person name="Gonzalez-Tobon J."/>
            <person name="Helmann T.C."/>
            <person name="Daughtrey M."/>
            <person name="Stodghill P.V."/>
            <person name="Filiatrault M.J."/>
        </authorList>
    </citation>
    <scope>NUCLEOTIDE SEQUENCE</scope>
    <source>
        <strain evidence="2">Oregano 108</strain>
    </source>
</reference>
<dbReference type="SMART" id="SM00530">
    <property type="entry name" value="HTH_XRE"/>
    <property type="match status" value="1"/>
</dbReference>
<evidence type="ECO:0000313" key="3">
    <source>
        <dbReference type="Proteomes" id="UP001164737"/>
    </source>
</evidence>
<feature type="domain" description="HTH cro/C1-type" evidence="1">
    <location>
        <begin position="28"/>
        <end position="82"/>
    </location>
</feature>
<dbReference type="PROSITE" id="PS50943">
    <property type="entry name" value="HTH_CROC1"/>
    <property type="match status" value="1"/>
</dbReference>
<name>A0AA47EWG0_9XANT</name>